<dbReference type="CDD" id="cd03801">
    <property type="entry name" value="GT4_PimA-like"/>
    <property type="match status" value="1"/>
</dbReference>
<dbReference type="SUPFAM" id="SSF53756">
    <property type="entry name" value="UDP-Glycosyltransferase/glycogen phosphorylase"/>
    <property type="match status" value="1"/>
</dbReference>
<keyword evidence="2" id="KW-1185">Reference proteome</keyword>
<accession>A0A8J3H423</accession>
<dbReference type="Proteomes" id="UP000626220">
    <property type="component" value="Unassembled WGS sequence"/>
</dbReference>
<sequence>MTGTPGSAGRDRTGQRYLFLCPDKKKASGGIAVLYDMVAELRRNGYDAVILHGERGARYPDGHAEALIFASPSFLRAMRARFGVRRRIASWISQMAYALRGGIQTLEPEASDVIVVPEFLLAEAVAAFPQNRKVLISQNPFSHLRAYARLLKQGREATHAFVYAVGVSEICVGVCDLLGSRQLGYVPVTMWPERFPFQQNKEKLVTFMPRKRREEATIIEAVLRARGKLHGYRLEAIDGIPLADVAERLARSRFFISLQSREGLGFPAAEAMASGCVVVGYTGLGGDEYFDTTTGIPVPEGDTAALVRAVEAAIGEYEESPERLDRIRHHASDTVNRKYSRDAFVSNLQRVWAEVETAVAAADGDVR</sequence>
<proteinExistence type="predicted"/>
<evidence type="ECO:0000313" key="1">
    <source>
        <dbReference type="EMBL" id="GHF75746.1"/>
    </source>
</evidence>
<dbReference type="Gene3D" id="3.40.50.2000">
    <property type="entry name" value="Glycogen Phosphorylase B"/>
    <property type="match status" value="1"/>
</dbReference>
<dbReference type="Pfam" id="PF13692">
    <property type="entry name" value="Glyco_trans_1_4"/>
    <property type="match status" value="1"/>
</dbReference>
<comment type="caution">
    <text evidence="1">The sequence shown here is derived from an EMBL/GenBank/DDBJ whole genome shotgun (WGS) entry which is preliminary data.</text>
</comment>
<organism evidence="1 2">
    <name type="scientific">Seohaeicola zhoushanensis</name>
    <dbReference type="NCBI Taxonomy" id="1569283"/>
    <lineage>
        <taxon>Bacteria</taxon>
        <taxon>Pseudomonadati</taxon>
        <taxon>Pseudomonadota</taxon>
        <taxon>Alphaproteobacteria</taxon>
        <taxon>Rhodobacterales</taxon>
        <taxon>Roseobacteraceae</taxon>
        <taxon>Seohaeicola</taxon>
    </lineage>
</organism>
<dbReference type="AlphaFoldDB" id="A0A8J3H423"/>
<name>A0A8J3H423_9RHOB</name>
<evidence type="ECO:0000313" key="2">
    <source>
        <dbReference type="Proteomes" id="UP000626220"/>
    </source>
</evidence>
<reference evidence="1" key="2">
    <citation type="submission" date="2020-09" db="EMBL/GenBank/DDBJ databases">
        <authorList>
            <person name="Sun Q."/>
            <person name="Kim S."/>
        </authorList>
    </citation>
    <scope>NUCLEOTIDE SEQUENCE</scope>
    <source>
        <strain evidence="1">KCTC 42650</strain>
    </source>
</reference>
<gene>
    <name evidence="1" type="ORF">GCM10017056_52680</name>
</gene>
<dbReference type="EMBL" id="BNCJ01000048">
    <property type="protein sequence ID" value="GHF75746.1"/>
    <property type="molecule type" value="Genomic_DNA"/>
</dbReference>
<protein>
    <submittedName>
        <fullName evidence="1">Uncharacterized protein</fullName>
    </submittedName>
</protein>
<reference evidence="1" key="1">
    <citation type="journal article" date="2014" name="Int. J. Syst. Evol. Microbiol.">
        <title>Complete genome sequence of Corynebacterium casei LMG S-19264T (=DSM 44701T), isolated from a smear-ripened cheese.</title>
        <authorList>
            <consortium name="US DOE Joint Genome Institute (JGI-PGF)"/>
            <person name="Walter F."/>
            <person name="Albersmeier A."/>
            <person name="Kalinowski J."/>
            <person name="Ruckert C."/>
        </authorList>
    </citation>
    <scope>NUCLEOTIDE SEQUENCE</scope>
    <source>
        <strain evidence="1">KCTC 42650</strain>
    </source>
</reference>
<dbReference type="RefSeq" id="WP_189683114.1">
    <property type="nucleotide sequence ID" value="NZ_BNCJ01000048.1"/>
</dbReference>